<keyword evidence="1" id="KW-1133">Transmembrane helix</keyword>
<feature type="transmembrane region" description="Helical" evidence="1">
    <location>
        <begin position="289"/>
        <end position="307"/>
    </location>
</feature>
<dbReference type="EMBL" id="CP014873">
    <property type="protein sequence ID" value="ANK62559.1"/>
    <property type="molecule type" value="Genomic_DNA"/>
</dbReference>
<sequence>MLGVKNFFTHVITTISAVYFFIILLGALVNPNLIRQTAASKWRWAIVCALLVLALVFQRERLKTVAYYLRQPLLDHRRLVVGVLLGLGVIFQISLVLNLAAPTGFDSAAIRQSAALRVVTPELQNYYSIYPNNLFFFFFAKGLHTVAKFCHFSSFILTLDFVNLILVDLSIGLNYLVVKKLNWGDQAARTTFWLSVVGIGLTPWLIVFYSDTVVLPIVSGILLCLASILAAGDLVNQYFSPILLGLLLFVGYKLKPTTLIIMIALLIVGLLNLFDPKKRQKMLPLGHKFLLSLIVFSGTLLLFNVAVKHLSPIELNKQQEMPPTHFVMMGLTGEGGYNLTDFRNSQAQPTVAARKAYNIKIIKQRLRNYGFNGYRRFLWAKNLNNTADGTFGWGKEGHFIEATQQPHGYFKALYYPSGKNNGNYHFWAQLVWLIVLFGLLGSLAFHDNKTICLQLAILGLLIYLLLFEGGRSRYLIQALPLFFVLAGRGWAKISRPAA</sequence>
<evidence type="ECO:0000313" key="2">
    <source>
        <dbReference type="EMBL" id="ANK62559.1"/>
    </source>
</evidence>
<keyword evidence="3" id="KW-1185">Reference proteome</keyword>
<dbReference type="AlphaFoldDB" id="A0A192H176"/>
<evidence type="ECO:0008006" key="4">
    <source>
        <dbReference type="Google" id="ProtNLM"/>
    </source>
</evidence>
<evidence type="ECO:0000313" key="3">
    <source>
        <dbReference type="Proteomes" id="UP000078582"/>
    </source>
</evidence>
<feature type="transmembrane region" description="Helical" evidence="1">
    <location>
        <begin position="79"/>
        <end position="101"/>
    </location>
</feature>
<feature type="transmembrane region" description="Helical" evidence="1">
    <location>
        <begin position="155"/>
        <end position="178"/>
    </location>
</feature>
<name>A0A192H176_9LACO</name>
<proteinExistence type="predicted"/>
<gene>
    <name evidence="2" type="ORF">AYR53_07120</name>
</gene>
<feature type="transmembrane region" description="Helical" evidence="1">
    <location>
        <begin position="190"/>
        <end position="207"/>
    </location>
</feature>
<keyword evidence="1" id="KW-0472">Membrane</keyword>
<dbReference type="RefSeq" id="WP_068280948.1">
    <property type="nucleotide sequence ID" value="NZ_CP014873.1"/>
</dbReference>
<protein>
    <recommendedName>
        <fullName evidence="4">Glycosyltransferase RgtA/B/C/D-like domain-containing protein</fullName>
    </recommendedName>
</protein>
<evidence type="ECO:0000256" key="1">
    <source>
        <dbReference type="SAM" id="Phobius"/>
    </source>
</evidence>
<dbReference type="OrthoDB" id="5695313at2"/>
<organism evidence="2 3">
    <name type="scientific">Loigolactobacillus backii</name>
    <dbReference type="NCBI Taxonomy" id="375175"/>
    <lineage>
        <taxon>Bacteria</taxon>
        <taxon>Bacillati</taxon>
        <taxon>Bacillota</taxon>
        <taxon>Bacilli</taxon>
        <taxon>Lactobacillales</taxon>
        <taxon>Lactobacillaceae</taxon>
        <taxon>Loigolactobacillus</taxon>
    </lineage>
</organism>
<dbReference type="GeneID" id="42982022"/>
<dbReference type="STRING" id="375175.AYR53_07120"/>
<dbReference type="Proteomes" id="UP000078582">
    <property type="component" value="Chromosome"/>
</dbReference>
<keyword evidence="1" id="KW-0812">Transmembrane</keyword>
<feature type="transmembrane region" description="Helical" evidence="1">
    <location>
        <begin position="7"/>
        <end position="29"/>
    </location>
</feature>
<feature type="transmembrane region" description="Helical" evidence="1">
    <location>
        <begin position="213"/>
        <end position="231"/>
    </location>
</feature>
<feature type="transmembrane region" description="Helical" evidence="1">
    <location>
        <begin position="424"/>
        <end position="444"/>
    </location>
</feature>
<reference evidence="2 3" key="1">
    <citation type="submission" date="2016-03" db="EMBL/GenBank/DDBJ databases">
        <title>Pediococcus and Lactobacillus from brewery environment - whole genome sequencing and assembly.</title>
        <authorList>
            <person name="Behr J."/>
            <person name="Geissler A.J."/>
            <person name="Vogel R.F."/>
        </authorList>
    </citation>
    <scope>NUCLEOTIDE SEQUENCE [LARGE SCALE GENOMIC DNA]</scope>
    <source>
        <strain evidence="2 3">TMW 1.1989</strain>
    </source>
</reference>
<feature type="transmembrane region" description="Helical" evidence="1">
    <location>
        <begin position="41"/>
        <end position="58"/>
    </location>
</feature>
<feature type="transmembrane region" description="Helical" evidence="1">
    <location>
        <begin position="451"/>
        <end position="468"/>
    </location>
</feature>
<accession>A0A192H176</accession>
<feature type="transmembrane region" description="Helical" evidence="1">
    <location>
        <begin position="474"/>
        <end position="491"/>
    </location>
</feature>